<protein>
    <submittedName>
        <fullName evidence="1">Uncharacterized protein</fullName>
    </submittedName>
</protein>
<name>A0A173SD59_ANAHA</name>
<sequence length="192" mass="22430">MKMIMLQMNPQNWKQVLKGKKVMQINKRRPKEEPPYCILVCLKGKGVVGQFTCNEIIEMLDSEDVTAEPKKVYGLKISDPIEYANVHPYTMYKTTAPARWKYYTGLYVPDLITINNLATRCGYFYNAKTMLGIDQNYGYNCNHPYQKDTKENGVGNCKAENCPLKNVLQATWEDCERYGVEYMHNEYMLVWY</sequence>
<gene>
    <name evidence="1" type="ORF">ERS852571_01118</name>
</gene>
<proteinExistence type="predicted"/>
<evidence type="ECO:0000313" key="2">
    <source>
        <dbReference type="Proteomes" id="UP000095553"/>
    </source>
</evidence>
<dbReference type="AlphaFoldDB" id="A0A173SD59"/>
<dbReference type="EMBL" id="CYXY01000005">
    <property type="protein sequence ID" value="CUM87747.1"/>
    <property type="molecule type" value="Genomic_DNA"/>
</dbReference>
<evidence type="ECO:0000313" key="1">
    <source>
        <dbReference type="EMBL" id="CUM87747.1"/>
    </source>
</evidence>
<reference evidence="1 2" key="1">
    <citation type="submission" date="2015-09" db="EMBL/GenBank/DDBJ databases">
        <authorList>
            <consortium name="Pathogen Informatics"/>
        </authorList>
    </citation>
    <scope>NUCLEOTIDE SEQUENCE [LARGE SCALE GENOMIC DNA]</scope>
    <source>
        <strain evidence="1 2">2789STDY5834959</strain>
    </source>
</reference>
<dbReference type="Proteomes" id="UP000095553">
    <property type="component" value="Unassembled WGS sequence"/>
</dbReference>
<organism evidence="1 2">
    <name type="scientific">Anaerostipes hadrus</name>
    <dbReference type="NCBI Taxonomy" id="649756"/>
    <lineage>
        <taxon>Bacteria</taxon>
        <taxon>Bacillati</taxon>
        <taxon>Bacillota</taxon>
        <taxon>Clostridia</taxon>
        <taxon>Lachnospirales</taxon>
        <taxon>Lachnospiraceae</taxon>
        <taxon>Anaerostipes</taxon>
    </lineage>
</organism>
<dbReference type="RefSeq" id="WP_055072598.1">
    <property type="nucleotide sequence ID" value="NZ_CYXY01000005.1"/>
</dbReference>
<accession>A0A173SD59</accession>